<sequence length="50" mass="5544">MAEFWGGTEFHLADDQECSHVFVSPVSACSLRTNKTSKDSLMGYHTGDHI</sequence>
<accession>G3HM33</accession>
<gene>
    <name evidence="1" type="ORF">I79_011779</name>
</gene>
<organism evidence="1 2">
    <name type="scientific">Cricetulus griseus</name>
    <name type="common">Chinese hamster</name>
    <name type="synonym">Cricetulus barabensis griseus</name>
    <dbReference type="NCBI Taxonomy" id="10029"/>
    <lineage>
        <taxon>Eukaryota</taxon>
        <taxon>Metazoa</taxon>
        <taxon>Chordata</taxon>
        <taxon>Craniata</taxon>
        <taxon>Vertebrata</taxon>
        <taxon>Euteleostomi</taxon>
        <taxon>Mammalia</taxon>
        <taxon>Eutheria</taxon>
        <taxon>Euarchontoglires</taxon>
        <taxon>Glires</taxon>
        <taxon>Rodentia</taxon>
        <taxon>Myomorpha</taxon>
        <taxon>Muroidea</taxon>
        <taxon>Cricetidae</taxon>
        <taxon>Cricetinae</taxon>
        <taxon>Cricetulus</taxon>
    </lineage>
</organism>
<reference evidence="2" key="1">
    <citation type="journal article" date="2011" name="Nat. Biotechnol.">
        <title>The genomic sequence of the Chinese hamster ovary (CHO)-K1 cell line.</title>
        <authorList>
            <person name="Xu X."/>
            <person name="Nagarajan H."/>
            <person name="Lewis N.E."/>
            <person name="Pan S."/>
            <person name="Cai Z."/>
            <person name="Liu X."/>
            <person name="Chen W."/>
            <person name="Xie M."/>
            <person name="Wang W."/>
            <person name="Hammond S."/>
            <person name="Andersen M.R."/>
            <person name="Neff N."/>
            <person name="Passarelli B."/>
            <person name="Koh W."/>
            <person name="Fan H.C."/>
            <person name="Wang J."/>
            <person name="Gui Y."/>
            <person name="Lee K.H."/>
            <person name="Betenbaugh M.J."/>
            <person name="Quake S.R."/>
            <person name="Famili I."/>
            <person name="Palsson B.O."/>
            <person name="Wang J."/>
        </authorList>
    </citation>
    <scope>NUCLEOTIDE SEQUENCE [LARGE SCALE GENOMIC DNA]</scope>
    <source>
        <strain evidence="2">CHO K1 cell line</strain>
    </source>
</reference>
<dbReference type="InParanoid" id="G3HM33"/>
<proteinExistence type="predicted"/>
<name>G3HM33_CRIGR</name>
<dbReference type="AlphaFoldDB" id="G3HM33"/>
<protein>
    <submittedName>
        <fullName evidence="1">Uncharacterized protein</fullName>
    </submittedName>
</protein>
<dbReference type="Proteomes" id="UP000001075">
    <property type="component" value="Unassembled WGS sequence"/>
</dbReference>
<evidence type="ECO:0000313" key="1">
    <source>
        <dbReference type="EMBL" id="EGV92745.1"/>
    </source>
</evidence>
<evidence type="ECO:0000313" key="2">
    <source>
        <dbReference type="Proteomes" id="UP000001075"/>
    </source>
</evidence>
<dbReference type="EMBL" id="JH000502">
    <property type="protein sequence ID" value="EGV92745.1"/>
    <property type="molecule type" value="Genomic_DNA"/>
</dbReference>